<organism evidence="3 4">
    <name type="scientific">Chitinophaga caseinilytica</name>
    <dbReference type="NCBI Taxonomy" id="2267521"/>
    <lineage>
        <taxon>Bacteria</taxon>
        <taxon>Pseudomonadati</taxon>
        <taxon>Bacteroidota</taxon>
        <taxon>Chitinophagia</taxon>
        <taxon>Chitinophagales</taxon>
        <taxon>Chitinophagaceae</taxon>
        <taxon>Chitinophaga</taxon>
    </lineage>
</organism>
<evidence type="ECO:0000259" key="2">
    <source>
        <dbReference type="Pfam" id="PF01764"/>
    </source>
</evidence>
<feature type="domain" description="Fungal lipase-type" evidence="2">
    <location>
        <begin position="77"/>
        <end position="230"/>
    </location>
</feature>
<dbReference type="InterPro" id="IPR002921">
    <property type="entry name" value="Fungal_lipase-type"/>
</dbReference>
<feature type="chain" id="PRO_5047117964" evidence="1">
    <location>
        <begin position="19"/>
        <end position="357"/>
    </location>
</feature>
<keyword evidence="1" id="KW-0732">Signal</keyword>
<dbReference type="Gene3D" id="3.40.50.1820">
    <property type="entry name" value="alpha/beta hydrolase"/>
    <property type="match status" value="1"/>
</dbReference>
<protein>
    <submittedName>
        <fullName evidence="3">Lipase family protein</fullName>
    </submittedName>
</protein>
<dbReference type="EMBL" id="CP150096">
    <property type="protein sequence ID" value="WZN47421.1"/>
    <property type="molecule type" value="Genomic_DNA"/>
</dbReference>
<evidence type="ECO:0000313" key="3">
    <source>
        <dbReference type="EMBL" id="WZN47421.1"/>
    </source>
</evidence>
<dbReference type="Proteomes" id="UP001449657">
    <property type="component" value="Chromosome"/>
</dbReference>
<feature type="signal peptide" evidence="1">
    <location>
        <begin position="1"/>
        <end position="18"/>
    </location>
</feature>
<evidence type="ECO:0000313" key="4">
    <source>
        <dbReference type="Proteomes" id="UP001449657"/>
    </source>
</evidence>
<dbReference type="SUPFAM" id="SSF53474">
    <property type="entry name" value="alpha/beta-Hydrolases"/>
    <property type="match status" value="1"/>
</dbReference>
<evidence type="ECO:0000256" key="1">
    <source>
        <dbReference type="SAM" id="SignalP"/>
    </source>
</evidence>
<reference evidence="3 4" key="1">
    <citation type="submission" date="2024-03" db="EMBL/GenBank/DDBJ databases">
        <title>Chitinophaga caseinilytica sp. nov., a casein hydrolysing bacterium isolated from forest soil.</title>
        <authorList>
            <person name="Lee D.S."/>
            <person name="Han D.M."/>
            <person name="Baek J.H."/>
            <person name="Choi D.G."/>
            <person name="Jeon J.H."/>
            <person name="Jeon C.O."/>
        </authorList>
    </citation>
    <scope>NUCLEOTIDE SEQUENCE [LARGE SCALE GENOMIC DNA]</scope>
    <source>
        <strain evidence="3 4">KACC 19118</strain>
    </source>
</reference>
<accession>A0ABZ2Z594</accession>
<gene>
    <name evidence="3" type="ORF">WJU22_04445</name>
</gene>
<keyword evidence="4" id="KW-1185">Reference proteome</keyword>
<dbReference type="Pfam" id="PF01764">
    <property type="entry name" value="Lipase_3"/>
    <property type="match status" value="1"/>
</dbReference>
<sequence length="357" mass="41355">MRAILWALSVVLALPVKAQLKAGFDANEYQDLMRLHQDGDTANAKNHPSSYRLLYTSPEVGFYNRWMMWERNDGVDVIQVRGTIGKLESWLANFYAAMIPAKGVLQLNDSTRWEYKLAADTAKAYVHVGWTAAVGFMSADIISHVKERYARGTRQFIVTGHSQGGAIAFLLRSYLQYHPDLPKDIIYKTYCSAAPKPGNLFYAYDFENITRDGWGFRIVNSDDWVPETPLSLQTVEDYNMPNPFMNVKGELKKQKFFIRLYGNLIYNRLTRTTNRSVRRFRKTLGNGVFRLAKRHLPEMVQPNYVFSNNYMTCGTPIILMTDAEYHKKFPFDGKNIFVHHMPEKYLWLLKKYYSVSD</sequence>
<proteinExistence type="predicted"/>
<name>A0ABZ2Z594_9BACT</name>
<dbReference type="RefSeq" id="WP_341842060.1">
    <property type="nucleotide sequence ID" value="NZ_CP149792.1"/>
</dbReference>
<dbReference type="InterPro" id="IPR029058">
    <property type="entry name" value="AB_hydrolase_fold"/>
</dbReference>